<reference evidence="1" key="1">
    <citation type="journal article" date="2021" name="Nat. Commun.">
        <title>Genetic determinants of endophytism in the Arabidopsis root mycobiome.</title>
        <authorList>
            <person name="Mesny F."/>
            <person name="Miyauchi S."/>
            <person name="Thiergart T."/>
            <person name="Pickel B."/>
            <person name="Atanasova L."/>
            <person name="Karlsson M."/>
            <person name="Huettel B."/>
            <person name="Barry K.W."/>
            <person name="Haridas S."/>
            <person name="Chen C."/>
            <person name="Bauer D."/>
            <person name="Andreopoulos W."/>
            <person name="Pangilinan J."/>
            <person name="LaButti K."/>
            <person name="Riley R."/>
            <person name="Lipzen A."/>
            <person name="Clum A."/>
            <person name="Drula E."/>
            <person name="Henrissat B."/>
            <person name="Kohler A."/>
            <person name="Grigoriev I.V."/>
            <person name="Martin F.M."/>
            <person name="Hacquard S."/>
        </authorList>
    </citation>
    <scope>NUCLEOTIDE SEQUENCE</scope>
    <source>
        <strain evidence="1">MPI-CAGE-CH-0235</strain>
    </source>
</reference>
<accession>A0A8K0SU35</accession>
<dbReference type="Proteomes" id="UP000813444">
    <property type="component" value="Unassembled WGS sequence"/>
</dbReference>
<comment type="caution">
    <text evidence="1">The sequence shown here is derived from an EMBL/GenBank/DDBJ whole genome shotgun (WGS) entry which is preliminary data.</text>
</comment>
<sequence length="88" mass="9761">MSRQLFVDQVTRQAHRGMTEGLRGQIFFPILFIKLGLSHYYPDHGCLIRRLIGASLLGAPFSILTNLLPPVRLWLGGFLPGPSRCLGG</sequence>
<protein>
    <submittedName>
        <fullName evidence="1">Uncharacterized protein</fullName>
    </submittedName>
</protein>
<proteinExistence type="predicted"/>
<gene>
    <name evidence="1" type="ORF">B0I35DRAFT_436202</name>
</gene>
<name>A0A8K0SU35_9HYPO</name>
<evidence type="ECO:0000313" key="2">
    <source>
        <dbReference type="Proteomes" id="UP000813444"/>
    </source>
</evidence>
<evidence type="ECO:0000313" key="1">
    <source>
        <dbReference type="EMBL" id="KAH7313977.1"/>
    </source>
</evidence>
<dbReference type="AlphaFoldDB" id="A0A8K0SU35"/>
<organism evidence="1 2">
    <name type="scientific">Stachybotrys elegans</name>
    <dbReference type="NCBI Taxonomy" id="80388"/>
    <lineage>
        <taxon>Eukaryota</taxon>
        <taxon>Fungi</taxon>
        <taxon>Dikarya</taxon>
        <taxon>Ascomycota</taxon>
        <taxon>Pezizomycotina</taxon>
        <taxon>Sordariomycetes</taxon>
        <taxon>Hypocreomycetidae</taxon>
        <taxon>Hypocreales</taxon>
        <taxon>Stachybotryaceae</taxon>
        <taxon>Stachybotrys</taxon>
    </lineage>
</organism>
<keyword evidence="2" id="KW-1185">Reference proteome</keyword>
<dbReference type="EMBL" id="JAGPNK010000009">
    <property type="protein sequence ID" value="KAH7313977.1"/>
    <property type="molecule type" value="Genomic_DNA"/>
</dbReference>